<dbReference type="FunFam" id="1.10.150.80:FF:000002">
    <property type="entry name" value="ATP-dependent DNA helicase RecQ"/>
    <property type="match status" value="1"/>
</dbReference>
<dbReference type="EC" id="5.6.2.4" evidence="16"/>
<evidence type="ECO:0000256" key="6">
    <source>
        <dbReference type="ARBA" id="ARBA00022763"/>
    </source>
</evidence>
<evidence type="ECO:0000259" key="19">
    <source>
        <dbReference type="PROSITE" id="PS51194"/>
    </source>
</evidence>
<keyword evidence="13" id="KW-0234">DNA repair</keyword>
<evidence type="ECO:0000256" key="16">
    <source>
        <dbReference type="NCBIfam" id="TIGR01389"/>
    </source>
</evidence>
<dbReference type="GO" id="GO:0006310">
    <property type="term" value="P:DNA recombination"/>
    <property type="evidence" value="ECO:0007669"/>
    <property type="project" value="UniProtKB-UniRule"/>
</dbReference>
<dbReference type="GO" id="GO:0030894">
    <property type="term" value="C:replisome"/>
    <property type="evidence" value="ECO:0007669"/>
    <property type="project" value="TreeGrafter"/>
</dbReference>
<dbReference type="PANTHER" id="PTHR13710:SF105">
    <property type="entry name" value="ATP-DEPENDENT DNA HELICASE Q1"/>
    <property type="match status" value="1"/>
</dbReference>
<dbReference type="GO" id="GO:0016787">
    <property type="term" value="F:hydrolase activity"/>
    <property type="evidence" value="ECO:0007669"/>
    <property type="project" value="UniProtKB-KW"/>
</dbReference>
<dbReference type="RefSeq" id="WP_144987052.1">
    <property type="nucleotide sequence ID" value="NZ_VNJK01000001.1"/>
</dbReference>
<dbReference type="InterPro" id="IPR006293">
    <property type="entry name" value="DNA_helicase_ATP-dep_RecQ_bac"/>
</dbReference>
<keyword evidence="4" id="KW-0479">Metal-binding</keyword>
<dbReference type="SMART" id="SM00956">
    <property type="entry name" value="RQC"/>
    <property type="match status" value="1"/>
</dbReference>
<evidence type="ECO:0000256" key="11">
    <source>
        <dbReference type="ARBA" id="ARBA00023125"/>
    </source>
</evidence>
<dbReference type="Pfam" id="PF16124">
    <property type="entry name" value="RecQ_Zn_bind"/>
    <property type="match status" value="1"/>
</dbReference>
<dbReference type="PROSITE" id="PS51194">
    <property type="entry name" value="HELICASE_CTER"/>
    <property type="match status" value="1"/>
</dbReference>
<dbReference type="SMART" id="SM00487">
    <property type="entry name" value="DEXDc"/>
    <property type="match status" value="1"/>
</dbReference>
<evidence type="ECO:0000256" key="9">
    <source>
        <dbReference type="ARBA" id="ARBA00022833"/>
    </source>
</evidence>
<evidence type="ECO:0000256" key="4">
    <source>
        <dbReference type="ARBA" id="ARBA00022723"/>
    </source>
</evidence>
<keyword evidence="12" id="KW-0233">DNA recombination</keyword>
<dbReference type="GO" id="GO:0006281">
    <property type="term" value="P:DNA repair"/>
    <property type="evidence" value="ECO:0007669"/>
    <property type="project" value="UniProtKB-KW"/>
</dbReference>
<dbReference type="Proteomes" id="UP000318102">
    <property type="component" value="Unassembled WGS sequence"/>
</dbReference>
<dbReference type="InterPro" id="IPR001650">
    <property type="entry name" value="Helicase_C-like"/>
</dbReference>
<keyword evidence="11" id="KW-0238">DNA-binding</keyword>
<keyword evidence="10" id="KW-0067">ATP-binding</keyword>
<dbReference type="Pfam" id="PF00270">
    <property type="entry name" value="DEAD"/>
    <property type="match status" value="1"/>
</dbReference>
<keyword evidence="21" id="KW-1185">Reference proteome</keyword>
<dbReference type="InterPro" id="IPR014001">
    <property type="entry name" value="Helicase_ATP-bd"/>
</dbReference>
<dbReference type="GO" id="GO:0046872">
    <property type="term" value="F:metal ion binding"/>
    <property type="evidence" value="ECO:0007669"/>
    <property type="project" value="UniProtKB-KW"/>
</dbReference>
<dbReference type="InterPro" id="IPR027417">
    <property type="entry name" value="P-loop_NTPase"/>
</dbReference>
<gene>
    <name evidence="20" type="primary">recQ</name>
    <name evidence="20" type="ORF">FPZ44_02405</name>
</gene>
<evidence type="ECO:0000256" key="1">
    <source>
        <dbReference type="ARBA" id="ARBA00001946"/>
    </source>
</evidence>
<protein>
    <recommendedName>
        <fullName evidence="16">DNA helicase RecQ</fullName>
        <ecNumber evidence="16">5.6.2.4</ecNumber>
    </recommendedName>
</protein>
<dbReference type="Pfam" id="PF09382">
    <property type="entry name" value="RQC"/>
    <property type="match status" value="1"/>
</dbReference>
<evidence type="ECO:0000256" key="14">
    <source>
        <dbReference type="ARBA" id="ARBA00023235"/>
    </source>
</evidence>
<dbReference type="InterPro" id="IPR018982">
    <property type="entry name" value="RQC_domain"/>
</dbReference>
<dbReference type="GO" id="GO:0005524">
    <property type="term" value="F:ATP binding"/>
    <property type="evidence" value="ECO:0007669"/>
    <property type="project" value="UniProtKB-KW"/>
</dbReference>
<evidence type="ECO:0000256" key="2">
    <source>
        <dbReference type="ARBA" id="ARBA00001947"/>
    </source>
</evidence>
<keyword evidence="7 20" id="KW-0378">Hydrolase</keyword>
<evidence type="ECO:0000256" key="12">
    <source>
        <dbReference type="ARBA" id="ARBA00023172"/>
    </source>
</evidence>
<dbReference type="InterPro" id="IPR044876">
    <property type="entry name" value="HRDC_dom_sf"/>
</dbReference>
<dbReference type="AlphaFoldDB" id="A0A559IWN9"/>
<dbReference type="SUPFAM" id="SSF46785">
    <property type="entry name" value="Winged helix' DNA-binding domain"/>
    <property type="match status" value="1"/>
</dbReference>
<comment type="similarity">
    <text evidence="3">Belongs to the helicase family. RecQ subfamily.</text>
</comment>
<keyword evidence="6" id="KW-0227">DNA damage</keyword>
<evidence type="ECO:0000256" key="15">
    <source>
        <dbReference type="ARBA" id="ARBA00034617"/>
    </source>
</evidence>
<dbReference type="InterPro" id="IPR011545">
    <property type="entry name" value="DEAD/DEAH_box_helicase_dom"/>
</dbReference>
<dbReference type="Gene3D" id="3.40.50.300">
    <property type="entry name" value="P-loop containing nucleotide triphosphate hydrolases"/>
    <property type="match status" value="2"/>
</dbReference>
<dbReference type="SUPFAM" id="SSF47819">
    <property type="entry name" value="HRDC-like"/>
    <property type="match status" value="1"/>
</dbReference>
<accession>A0A559IWN9</accession>
<dbReference type="OrthoDB" id="9763310at2"/>
<evidence type="ECO:0000313" key="21">
    <source>
        <dbReference type="Proteomes" id="UP000318102"/>
    </source>
</evidence>
<evidence type="ECO:0000256" key="10">
    <source>
        <dbReference type="ARBA" id="ARBA00022840"/>
    </source>
</evidence>
<dbReference type="Pfam" id="PF00570">
    <property type="entry name" value="HRDC"/>
    <property type="match status" value="1"/>
</dbReference>
<dbReference type="EMBL" id="VNJK01000001">
    <property type="protein sequence ID" value="TVX92006.1"/>
    <property type="molecule type" value="Genomic_DNA"/>
</dbReference>
<dbReference type="InterPro" id="IPR036390">
    <property type="entry name" value="WH_DNA-bd_sf"/>
</dbReference>
<evidence type="ECO:0000259" key="18">
    <source>
        <dbReference type="PROSITE" id="PS51192"/>
    </source>
</evidence>
<proteinExistence type="inferred from homology"/>
<dbReference type="Gene3D" id="1.10.10.10">
    <property type="entry name" value="Winged helix-like DNA-binding domain superfamily/Winged helix DNA-binding domain"/>
    <property type="match status" value="1"/>
</dbReference>
<keyword evidence="8 20" id="KW-0347">Helicase</keyword>
<dbReference type="GO" id="GO:0009432">
    <property type="term" value="P:SOS response"/>
    <property type="evidence" value="ECO:0007669"/>
    <property type="project" value="UniProtKB-UniRule"/>
</dbReference>
<reference evidence="20 21" key="1">
    <citation type="submission" date="2019-07" db="EMBL/GenBank/DDBJ databases">
        <authorList>
            <person name="Kim J."/>
        </authorList>
    </citation>
    <scope>NUCLEOTIDE SEQUENCE [LARGE SCALE GENOMIC DNA]</scope>
    <source>
        <strain evidence="20 21">N4</strain>
    </source>
</reference>
<dbReference type="InterPro" id="IPR036388">
    <property type="entry name" value="WH-like_DNA-bd_sf"/>
</dbReference>
<dbReference type="GO" id="GO:0005737">
    <property type="term" value="C:cytoplasm"/>
    <property type="evidence" value="ECO:0007669"/>
    <property type="project" value="TreeGrafter"/>
</dbReference>
<dbReference type="InterPro" id="IPR004589">
    <property type="entry name" value="DNA_helicase_ATP-dep_RecQ"/>
</dbReference>
<evidence type="ECO:0000256" key="7">
    <source>
        <dbReference type="ARBA" id="ARBA00022801"/>
    </source>
</evidence>
<dbReference type="Pfam" id="PF00271">
    <property type="entry name" value="Helicase_C"/>
    <property type="match status" value="1"/>
</dbReference>
<organism evidence="20 21">
    <name type="scientific">Paenibacillus agilis</name>
    <dbReference type="NCBI Taxonomy" id="3020863"/>
    <lineage>
        <taxon>Bacteria</taxon>
        <taxon>Bacillati</taxon>
        <taxon>Bacillota</taxon>
        <taxon>Bacilli</taxon>
        <taxon>Bacillales</taxon>
        <taxon>Paenibacillaceae</taxon>
        <taxon>Paenibacillus</taxon>
    </lineage>
</organism>
<comment type="caution">
    <text evidence="20">The sequence shown here is derived from an EMBL/GenBank/DDBJ whole genome shotgun (WGS) entry which is preliminary data.</text>
</comment>
<evidence type="ECO:0000256" key="3">
    <source>
        <dbReference type="ARBA" id="ARBA00005446"/>
    </source>
</evidence>
<keyword evidence="14" id="KW-0413">Isomerase</keyword>
<dbReference type="FunFam" id="3.40.50.300:FF:001389">
    <property type="entry name" value="ATP-dependent DNA helicase RecQ"/>
    <property type="match status" value="1"/>
</dbReference>
<evidence type="ECO:0000256" key="8">
    <source>
        <dbReference type="ARBA" id="ARBA00022806"/>
    </source>
</evidence>
<dbReference type="GO" id="GO:0043138">
    <property type="term" value="F:3'-5' DNA helicase activity"/>
    <property type="evidence" value="ECO:0007669"/>
    <property type="project" value="UniProtKB-EC"/>
</dbReference>
<sequence length="616" mass="70122">MTLTMSEARLTLQKVYGYDDFREGQTRIIGHLLERKDTVGIMPTGGGKSICYQVPALLQHGLTLVISPLISLMKDQVDALHSLGVRAGYINSTQDASEAGRILYEAERGQLKLLYVAPERLESEWFRERAKQLRISFIAVDEAHCVSHWGHDFRTSYRAIAPFVRELAAHNYGERPLLAAFTATATPEVTEDMIRLLELQEPELIVTGFKRDNLAFTVLRGENRKDFALNYVRQRTNMVGIIYASTRKDVEDLHNMLVKAGIPAGRYHAGLSDDERAQMQEAFLYDDIRVIVATNAFGMGIDKSNVRYVLHYNMPKHMEAYVQEAGRAGRDGEASECVLLFHPQDILTQKFFIEQSEALPERKAHEYKKLQSMIDFCYTPECLVTYMQRYFGEIDQQPCGMCGNCKDEREQVDITLDAQKIFSCIYRMRERWGVSMVASVLKGSRNKKVVQNGFDLLPTHGMMRHLTEKAISDIIYVLIADGYLGLSEGQYPVVRLLPTAADVLKGQQQVFQKVANELKPKVEAAVDETLFEQLRLLRRDIANKANVPPYIVFNDSTLREMTEKRPTTVDAFLKVKGVGEAKVQKFGQPFLDLFRHLEQQEASQDEPSGWYEDEGY</sequence>
<dbReference type="InterPro" id="IPR002121">
    <property type="entry name" value="HRDC_dom"/>
</dbReference>
<dbReference type="SMART" id="SM00341">
    <property type="entry name" value="HRDC"/>
    <property type="match status" value="1"/>
</dbReference>
<evidence type="ECO:0000259" key="17">
    <source>
        <dbReference type="PROSITE" id="PS50967"/>
    </source>
</evidence>
<dbReference type="SMART" id="SM00490">
    <property type="entry name" value="HELICc"/>
    <property type="match status" value="1"/>
</dbReference>
<dbReference type="SUPFAM" id="SSF52540">
    <property type="entry name" value="P-loop containing nucleoside triphosphate hydrolases"/>
    <property type="match status" value="1"/>
</dbReference>
<evidence type="ECO:0000313" key="20">
    <source>
        <dbReference type="EMBL" id="TVX92006.1"/>
    </source>
</evidence>
<dbReference type="Gene3D" id="1.10.150.80">
    <property type="entry name" value="HRDC domain"/>
    <property type="match status" value="1"/>
</dbReference>
<feature type="domain" description="Helicase C-terminal" evidence="19">
    <location>
        <begin position="231"/>
        <end position="374"/>
    </location>
</feature>
<dbReference type="InterPro" id="IPR032284">
    <property type="entry name" value="RecQ_Zn-bd"/>
</dbReference>
<dbReference type="GO" id="GO:0003677">
    <property type="term" value="F:DNA binding"/>
    <property type="evidence" value="ECO:0007669"/>
    <property type="project" value="UniProtKB-KW"/>
</dbReference>
<keyword evidence="5" id="KW-0547">Nucleotide-binding</keyword>
<comment type="catalytic activity">
    <reaction evidence="15">
        <text>Couples ATP hydrolysis with the unwinding of duplex DNA by translocating in the 3'-5' direction.</text>
        <dbReference type="EC" id="5.6.2.4"/>
    </reaction>
</comment>
<comment type="cofactor">
    <cofactor evidence="1">
        <name>Mg(2+)</name>
        <dbReference type="ChEBI" id="CHEBI:18420"/>
    </cofactor>
</comment>
<dbReference type="PANTHER" id="PTHR13710">
    <property type="entry name" value="DNA HELICASE RECQ FAMILY MEMBER"/>
    <property type="match status" value="1"/>
</dbReference>
<dbReference type="NCBIfam" id="TIGR00614">
    <property type="entry name" value="recQ_fam"/>
    <property type="match status" value="1"/>
</dbReference>
<dbReference type="GO" id="GO:0043590">
    <property type="term" value="C:bacterial nucleoid"/>
    <property type="evidence" value="ECO:0007669"/>
    <property type="project" value="TreeGrafter"/>
</dbReference>
<name>A0A559IWN9_9BACL</name>
<dbReference type="CDD" id="cd17920">
    <property type="entry name" value="DEXHc_RecQ"/>
    <property type="match status" value="1"/>
</dbReference>
<dbReference type="GO" id="GO:0009378">
    <property type="term" value="F:four-way junction helicase activity"/>
    <property type="evidence" value="ECO:0007669"/>
    <property type="project" value="TreeGrafter"/>
</dbReference>
<dbReference type="GO" id="GO:0006260">
    <property type="term" value="P:DNA replication"/>
    <property type="evidence" value="ECO:0007669"/>
    <property type="project" value="InterPro"/>
</dbReference>
<keyword evidence="9" id="KW-0862">Zinc</keyword>
<feature type="domain" description="Helicase ATP-binding" evidence="18">
    <location>
        <begin position="29"/>
        <end position="203"/>
    </location>
</feature>
<dbReference type="PROSITE" id="PS51192">
    <property type="entry name" value="HELICASE_ATP_BIND_1"/>
    <property type="match status" value="1"/>
</dbReference>
<comment type="cofactor">
    <cofactor evidence="2">
        <name>Zn(2+)</name>
        <dbReference type="ChEBI" id="CHEBI:29105"/>
    </cofactor>
</comment>
<evidence type="ECO:0000256" key="13">
    <source>
        <dbReference type="ARBA" id="ARBA00023204"/>
    </source>
</evidence>
<feature type="domain" description="HRDC" evidence="17">
    <location>
        <begin position="524"/>
        <end position="604"/>
    </location>
</feature>
<dbReference type="InterPro" id="IPR010997">
    <property type="entry name" value="HRDC-like_sf"/>
</dbReference>
<dbReference type="PROSITE" id="PS50967">
    <property type="entry name" value="HRDC"/>
    <property type="match status" value="1"/>
</dbReference>
<evidence type="ECO:0000256" key="5">
    <source>
        <dbReference type="ARBA" id="ARBA00022741"/>
    </source>
</evidence>
<dbReference type="NCBIfam" id="TIGR01389">
    <property type="entry name" value="recQ"/>
    <property type="match status" value="1"/>
</dbReference>